<evidence type="ECO:0000313" key="3">
    <source>
        <dbReference type="Proteomes" id="UP000276133"/>
    </source>
</evidence>
<evidence type="ECO:0000256" key="1">
    <source>
        <dbReference type="SAM" id="SignalP"/>
    </source>
</evidence>
<evidence type="ECO:0008006" key="4">
    <source>
        <dbReference type="Google" id="ProtNLM"/>
    </source>
</evidence>
<feature type="chain" id="PRO_5018138340" description="Secreted protein" evidence="1">
    <location>
        <begin position="18"/>
        <end position="65"/>
    </location>
</feature>
<accession>A0A3M7PBE7</accession>
<reference evidence="2 3" key="1">
    <citation type="journal article" date="2018" name="Sci. Rep.">
        <title>Genomic signatures of local adaptation to the degree of environmental predictability in rotifers.</title>
        <authorList>
            <person name="Franch-Gras L."/>
            <person name="Hahn C."/>
            <person name="Garcia-Roger E.M."/>
            <person name="Carmona M.J."/>
            <person name="Serra M."/>
            <person name="Gomez A."/>
        </authorList>
    </citation>
    <scope>NUCLEOTIDE SEQUENCE [LARGE SCALE GENOMIC DNA]</scope>
    <source>
        <strain evidence="2">HYR1</strain>
    </source>
</reference>
<protein>
    <recommendedName>
        <fullName evidence="4">Secreted protein</fullName>
    </recommendedName>
</protein>
<evidence type="ECO:0000313" key="2">
    <source>
        <dbReference type="EMBL" id="RMZ96037.1"/>
    </source>
</evidence>
<name>A0A3M7PBE7_BRAPC</name>
<proteinExistence type="predicted"/>
<comment type="caution">
    <text evidence="2">The sequence shown here is derived from an EMBL/GenBank/DDBJ whole genome shotgun (WGS) entry which is preliminary data.</text>
</comment>
<sequence length="65" mass="7827">MLVLNSICLLITERAQACHTKKRINDCSEHIKLNRSSQDFFLQNFVQESHRDRFHLKLLHMNKIY</sequence>
<keyword evidence="3" id="KW-1185">Reference proteome</keyword>
<organism evidence="2 3">
    <name type="scientific">Brachionus plicatilis</name>
    <name type="common">Marine rotifer</name>
    <name type="synonym">Brachionus muelleri</name>
    <dbReference type="NCBI Taxonomy" id="10195"/>
    <lineage>
        <taxon>Eukaryota</taxon>
        <taxon>Metazoa</taxon>
        <taxon>Spiralia</taxon>
        <taxon>Gnathifera</taxon>
        <taxon>Rotifera</taxon>
        <taxon>Eurotatoria</taxon>
        <taxon>Monogononta</taxon>
        <taxon>Pseudotrocha</taxon>
        <taxon>Ploima</taxon>
        <taxon>Brachionidae</taxon>
        <taxon>Brachionus</taxon>
    </lineage>
</organism>
<dbReference type="EMBL" id="REGN01012313">
    <property type="protein sequence ID" value="RMZ96037.1"/>
    <property type="molecule type" value="Genomic_DNA"/>
</dbReference>
<keyword evidence="1" id="KW-0732">Signal</keyword>
<feature type="signal peptide" evidence="1">
    <location>
        <begin position="1"/>
        <end position="17"/>
    </location>
</feature>
<dbReference type="Proteomes" id="UP000276133">
    <property type="component" value="Unassembled WGS sequence"/>
</dbReference>
<gene>
    <name evidence="2" type="ORF">BpHYR1_029378</name>
</gene>
<dbReference type="AlphaFoldDB" id="A0A3M7PBE7"/>